<evidence type="ECO:0000256" key="3">
    <source>
        <dbReference type="ARBA" id="ARBA00022989"/>
    </source>
</evidence>
<feature type="transmembrane region" description="Helical" evidence="7">
    <location>
        <begin position="226"/>
        <end position="244"/>
    </location>
</feature>
<feature type="compositionally biased region" description="Basic and acidic residues" evidence="6">
    <location>
        <begin position="805"/>
        <end position="816"/>
    </location>
</feature>
<evidence type="ECO:0000313" key="10">
    <source>
        <dbReference type="Proteomes" id="UP001172673"/>
    </source>
</evidence>
<keyword evidence="3 7" id="KW-1133">Transmembrane helix</keyword>
<protein>
    <recommendedName>
        <fullName evidence="8">Ima1 N-terminal domain-containing protein</fullName>
    </recommendedName>
</protein>
<feature type="transmembrane region" description="Helical" evidence="7">
    <location>
        <begin position="595"/>
        <end position="614"/>
    </location>
</feature>
<organism evidence="9 10">
    <name type="scientific">Cladophialophora chaetospira</name>
    <dbReference type="NCBI Taxonomy" id="386627"/>
    <lineage>
        <taxon>Eukaryota</taxon>
        <taxon>Fungi</taxon>
        <taxon>Dikarya</taxon>
        <taxon>Ascomycota</taxon>
        <taxon>Pezizomycotina</taxon>
        <taxon>Eurotiomycetes</taxon>
        <taxon>Chaetothyriomycetidae</taxon>
        <taxon>Chaetothyriales</taxon>
        <taxon>Herpotrichiellaceae</taxon>
        <taxon>Cladophialophora</taxon>
    </lineage>
</organism>
<dbReference type="PANTHER" id="PTHR28538:SF1">
    <property type="entry name" value="INTEGRAL INNER NUCLEAR MEMBRANE PROTEIN IMA1"/>
    <property type="match status" value="1"/>
</dbReference>
<feature type="compositionally biased region" description="Polar residues" evidence="6">
    <location>
        <begin position="783"/>
        <end position="792"/>
    </location>
</feature>
<evidence type="ECO:0000256" key="1">
    <source>
        <dbReference type="ARBA" id="ARBA00004473"/>
    </source>
</evidence>
<dbReference type="GO" id="GO:0034506">
    <property type="term" value="C:chromosome, centromeric core domain"/>
    <property type="evidence" value="ECO:0007669"/>
    <property type="project" value="TreeGrafter"/>
</dbReference>
<accession>A0AA38X651</accession>
<feature type="transmembrane region" description="Helical" evidence="7">
    <location>
        <begin position="565"/>
        <end position="583"/>
    </location>
</feature>
<feature type="compositionally biased region" description="Polar residues" evidence="6">
    <location>
        <begin position="732"/>
        <end position="758"/>
    </location>
</feature>
<name>A0AA38X651_9EURO</name>
<dbReference type="EMBL" id="JAPDRK010000011">
    <property type="protein sequence ID" value="KAJ9607524.1"/>
    <property type="molecule type" value="Genomic_DNA"/>
</dbReference>
<proteinExistence type="predicted"/>
<feature type="compositionally biased region" description="Polar residues" evidence="6">
    <location>
        <begin position="359"/>
        <end position="375"/>
    </location>
</feature>
<evidence type="ECO:0000256" key="2">
    <source>
        <dbReference type="ARBA" id="ARBA00022692"/>
    </source>
</evidence>
<dbReference type="GO" id="GO:0034992">
    <property type="term" value="C:microtubule organizing center attachment site"/>
    <property type="evidence" value="ECO:0007669"/>
    <property type="project" value="TreeGrafter"/>
</dbReference>
<feature type="transmembrane region" description="Helical" evidence="7">
    <location>
        <begin position="292"/>
        <end position="313"/>
    </location>
</feature>
<feature type="region of interest" description="Disordered" evidence="6">
    <location>
        <begin position="439"/>
        <end position="468"/>
    </location>
</feature>
<evidence type="ECO:0000256" key="7">
    <source>
        <dbReference type="SAM" id="Phobius"/>
    </source>
</evidence>
<evidence type="ECO:0000313" key="9">
    <source>
        <dbReference type="EMBL" id="KAJ9607524.1"/>
    </source>
</evidence>
<dbReference type="Proteomes" id="UP001172673">
    <property type="component" value="Unassembled WGS sequence"/>
</dbReference>
<feature type="domain" description="Ima1 N-terminal" evidence="8">
    <location>
        <begin position="9"/>
        <end position="136"/>
    </location>
</feature>
<dbReference type="Pfam" id="PF09779">
    <property type="entry name" value="Ima1_N"/>
    <property type="match status" value="1"/>
</dbReference>
<sequence length="816" mass="92049">MVTLRQRLDCHYCGRRSKQTPGKKPGGRFQCEHCLAVNFFDENGEIADVPIEEAAPAERFAQPARPDPLADESSVQDSIFCSTCLKNQQIYNHNLSQYLPDPDHPDYDRLEADLPEYKEKLEQRYPQCCARCEPRVRARMEQATYDARSDHLRRVLEKSRQRRIASRWGWRSLLVNAAGLGYSVSVATQVLWHLYGSQVSQTNFVETIRPNERFQQRAFQFQCLNAAEPLVGLSLVLGLLCIWWNPQWQHKLSNSEGRLVGLHKYYLAQFILLGLRFSAWIVVFHLPTSLRTMAMLHACFAVVITVCAGWSVLSIVQIRMTPAVNWLQDPAPLLTAKQFVPPSRHEPEETRRPQDRPFSVNSLAQSNRPTYQAWNPPTPPLDAAETMDWTPSQPSFVPEPKQIQYTALDPNPFHGTLPALNARGVLKNNQNQKQAGREAIGLPPGFFDKTTNTALPPRQITGPGEAMAEPTFFGHKRESDTGLEDIFDSVFSLRDRSSGQEPHIAARHTQPVQDYLQQKPTFEVPDARKGISLLALFSGISMFSVLFGLAAWIFEAAVTAKTSQLGYYIVLCSTSIPIGHIIIDLYRLGARPTRLLVYMVEGSALIGMALLRAPFGDLFRDLWDKLAIAAVALLLPQSYLALNRCYSANQLQYFEPQQNSAQYRPVPEHEPRRAVRQPTMAETSRAIMPGLIRQDSDESVGTQYTRATTRDPWDSPKAHDERFDYFDTFKPQSIGRNTARSNNTATQRRNKWSSSSNPVGARHEQGRERFGLDGLGLGADSGVSRNENTGITSMFGRGLNLSSPRQRDGLGPRRRF</sequence>
<keyword evidence="2 7" id="KW-0812">Transmembrane</keyword>
<comment type="subcellular location">
    <subcellularLocation>
        <location evidence="1">Nucleus inner membrane</location>
        <topology evidence="1">Multi-pass membrane protein</topology>
    </subcellularLocation>
</comment>
<feature type="region of interest" description="Disordered" evidence="6">
    <location>
        <begin position="341"/>
        <end position="398"/>
    </location>
</feature>
<reference evidence="9" key="1">
    <citation type="submission" date="2022-10" db="EMBL/GenBank/DDBJ databases">
        <title>Culturing micro-colonial fungi from biological soil crusts in the Mojave desert and describing Neophaeococcomyces mojavensis, and introducing the new genera and species Taxawa tesnikishii.</title>
        <authorList>
            <person name="Kurbessoian T."/>
            <person name="Stajich J.E."/>
        </authorList>
    </citation>
    <scope>NUCLEOTIDE SEQUENCE</scope>
    <source>
        <strain evidence="9">TK_41</strain>
    </source>
</reference>
<feature type="region of interest" description="Disordered" evidence="6">
    <location>
        <begin position="781"/>
        <end position="816"/>
    </location>
</feature>
<gene>
    <name evidence="9" type="ORF">H2200_007602</name>
</gene>
<dbReference type="PANTHER" id="PTHR28538">
    <property type="entry name" value="INTEGRAL INNER NUCLEAR MEMBRANE PROTEIN IMA1"/>
    <property type="match status" value="1"/>
</dbReference>
<comment type="caution">
    <text evidence="9">The sequence shown here is derived from an EMBL/GenBank/DDBJ whole genome shotgun (WGS) entry which is preliminary data.</text>
</comment>
<keyword evidence="4 7" id="KW-0472">Membrane</keyword>
<dbReference type="AlphaFoldDB" id="A0AA38X651"/>
<dbReference type="InterPro" id="IPR042321">
    <property type="entry name" value="Ima1"/>
</dbReference>
<feature type="transmembrane region" description="Helical" evidence="7">
    <location>
        <begin position="265"/>
        <end position="286"/>
    </location>
</feature>
<dbReference type="GO" id="GO:0071765">
    <property type="term" value="P:nuclear inner membrane organization"/>
    <property type="evidence" value="ECO:0007669"/>
    <property type="project" value="InterPro"/>
</dbReference>
<dbReference type="GO" id="GO:0044732">
    <property type="term" value="C:mitotic spindle pole body"/>
    <property type="evidence" value="ECO:0007669"/>
    <property type="project" value="TreeGrafter"/>
</dbReference>
<evidence type="ECO:0000259" key="8">
    <source>
        <dbReference type="Pfam" id="PF09779"/>
    </source>
</evidence>
<keyword evidence="10" id="KW-1185">Reference proteome</keyword>
<dbReference type="GO" id="GO:0005637">
    <property type="term" value="C:nuclear inner membrane"/>
    <property type="evidence" value="ECO:0007669"/>
    <property type="project" value="UniProtKB-SubCell"/>
</dbReference>
<evidence type="ECO:0000256" key="6">
    <source>
        <dbReference type="SAM" id="MobiDB-lite"/>
    </source>
</evidence>
<evidence type="ECO:0000256" key="5">
    <source>
        <dbReference type="ARBA" id="ARBA00023242"/>
    </source>
</evidence>
<feature type="transmembrane region" description="Helical" evidence="7">
    <location>
        <begin position="533"/>
        <end position="553"/>
    </location>
</feature>
<dbReference type="InterPro" id="IPR018617">
    <property type="entry name" value="Ima1_N"/>
</dbReference>
<feature type="compositionally biased region" description="Basic and acidic residues" evidence="6">
    <location>
        <begin position="343"/>
        <end position="355"/>
    </location>
</feature>
<evidence type="ECO:0000256" key="4">
    <source>
        <dbReference type="ARBA" id="ARBA00023136"/>
    </source>
</evidence>
<feature type="region of interest" description="Disordered" evidence="6">
    <location>
        <begin position="732"/>
        <end position="765"/>
    </location>
</feature>
<keyword evidence="5" id="KW-0539">Nucleus</keyword>
<feature type="transmembrane region" description="Helical" evidence="7">
    <location>
        <begin position="626"/>
        <end position="642"/>
    </location>
</feature>
<feature type="transmembrane region" description="Helical" evidence="7">
    <location>
        <begin position="168"/>
        <end position="192"/>
    </location>
</feature>